<evidence type="ECO:0000256" key="4">
    <source>
        <dbReference type="NCBIfam" id="TIGR00260"/>
    </source>
</evidence>
<evidence type="ECO:0000256" key="1">
    <source>
        <dbReference type="ARBA" id="ARBA00001933"/>
    </source>
</evidence>
<organism evidence="8 9">
    <name type="scientific">Candidatus Faeciplasma avium</name>
    <dbReference type="NCBI Taxonomy" id="2840798"/>
    <lineage>
        <taxon>Bacteria</taxon>
        <taxon>Bacillati</taxon>
        <taxon>Bacillota</taxon>
        <taxon>Clostridia</taxon>
        <taxon>Eubacteriales</taxon>
        <taxon>Oscillospiraceae</taxon>
        <taxon>Oscillospiraceae incertae sedis</taxon>
        <taxon>Candidatus Faeciplasma</taxon>
    </lineage>
</organism>
<dbReference type="InterPro" id="IPR029144">
    <property type="entry name" value="Thr_synth_N"/>
</dbReference>
<proteinExistence type="inferred from homology"/>
<reference evidence="8" key="1">
    <citation type="submission" date="2020-10" db="EMBL/GenBank/DDBJ databases">
        <authorList>
            <person name="Gilroy R."/>
        </authorList>
    </citation>
    <scope>NUCLEOTIDE SEQUENCE</scope>
    <source>
        <strain evidence="8">1370</strain>
    </source>
</reference>
<dbReference type="InterPro" id="IPR036052">
    <property type="entry name" value="TrpB-like_PALP_sf"/>
</dbReference>
<dbReference type="PANTHER" id="PTHR43515:SF1">
    <property type="entry name" value="THREONINE SYNTHASE-LIKE 1"/>
    <property type="match status" value="1"/>
</dbReference>
<comment type="caution">
    <text evidence="8">The sequence shown here is derived from an EMBL/GenBank/DDBJ whole genome shotgun (WGS) entry which is preliminary data.</text>
</comment>
<dbReference type="InterPro" id="IPR004450">
    <property type="entry name" value="Thr_synthase-like"/>
</dbReference>
<dbReference type="CDD" id="cd01560">
    <property type="entry name" value="Thr-synth_2"/>
    <property type="match status" value="1"/>
</dbReference>
<accession>A0A9D1T531</accession>
<feature type="domain" description="Tryptophan synthase beta chain-like PALP" evidence="6">
    <location>
        <begin position="105"/>
        <end position="408"/>
    </location>
</feature>
<dbReference type="InterPro" id="IPR001926">
    <property type="entry name" value="TrpB-like_PALP"/>
</dbReference>
<dbReference type="Proteomes" id="UP000823960">
    <property type="component" value="Unassembled WGS sequence"/>
</dbReference>
<comment type="similarity">
    <text evidence="2">Belongs to the threonine synthase family.</text>
</comment>
<dbReference type="EMBL" id="DVOL01000097">
    <property type="protein sequence ID" value="HIV11369.1"/>
    <property type="molecule type" value="Genomic_DNA"/>
</dbReference>
<dbReference type="PANTHER" id="PTHR43515">
    <property type="entry name" value="THREONINE SYNTHASE-LIKE 1"/>
    <property type="match status" value="1"/>
</dbReference>
<evidence type="ECO:0000256" key="3">
    <source>
        <dbReference type="ARBA" id="ARBA00022898"/>
    </source>
</evidence>
<dbReference type="GO" id="GO:0009088">
    <property type="term" value="P:threonine biosynthetic process"/>
    <property type="evidence" value="ECO:0007669"/>
    <property type="project" value="UniProtKB-UniRule"/>
</dbReference>
<comment type="cofactor">
    <cofactor evidence="1 5">
        <name>pyridoxal 5'-phosphate</name>
        <dbReference type="ChEBI" id="CHEBI:597326"/>
    </cofactor>
</comment>
<reference evidence="8" key="2">
    <citation type="journal article" date="2021" name="PeerJ">
        <title>Extensive microbial diversity within the chicken gut microbiome revealed by metagenomics and culture.</title>
        <authorList>
            <person name="Gilroy R."/>
            <person name="Ravi A."/>
            <person name="Getino M."/>
            <person name="Pursley I."/>
            <person name="Horton D.L."/>
            <person name="Alikhan N.F."/>
            <person name="Baker D."/>
            <person name="Gharbi K."/>
            <person name="Hall N."/>
            <person name="Watson M."/>
            <person name="Adriaenssens E.M."/>
            <person name="Foster-Nyarko E."/>
            <person name="Jarju S."/>
            <person name="Secka A."/>
            <person name="Antonio M."/>
            <person name="Oren A."/>
            <person name="Chaudhuri R.R."/>
            <person name="La Ragione R."/>
            <person name="Hildebrand F."/>
            <person name="Pallen M.J."/>
        </authorList>
    </citation>
    <scope>NUCLEOTIDE SEQUENCE</scope>
    <source>
        <strain evidence="8">1370</strain>
    </source>
</reference>
<dbReference type="GO" id="GO:0004795">
    <property type="term" value="F:threonine synthase activity"/>
    <property type="evidence" value="ECO:0007669"/>
    <property type="project" value="UniProtKB-UniRule"/>
</dbReference>
<dbReference type="GO" id="GO:0005737">
    <property type="term" value="C:cytoplasm"/>
    <property type="evidence" value="ECO:0007669"/>
    <property type="project" value="TreeGrafter"/>
</dbReference>
<dbReference type="EC" id="4.2.3.1" evidence="4"/>
<dbReference type="AlphaFoldDB" id="A0A9D1T531"/>
<evidence type="ECO:0000259" key="6">
    <source>
        <dbReference type="Pfam" id="PF00291"/>
    </source>
</evidence>
<evidence type="ECO:0000313" key="9">
    <source>
        <dbReference type="Proteomes" id="UP000823960"/>
    </source>
</evidence>
<feature type="domain" description="Threonine synthase N-terminal" evidence="7">
    <location>
        <begin position="3"/>
        <end position="79"/>
    </location>
</feature>
<dbReference type="Pfam" id="PF00291">
    <property type="entry name" value="PALP"/>
    <property type="match status" value="1"/>
</dbReference>
<evidence type="ECO:0000259" key="7">
    <source>
        <dbReference type="Pfam" id="PF14821"/>
    </source>
</evidence>
<dbReference type="Pfam" id="PF14821">
    <property type="entry name" value="Thr_synth_N"/>
    <property type="match status" value="1"/>
</dbReference>
<keyword evidence="3 5" id="KW-0663">Pyridoxal phosphate</keyword>
<sequence length="499" mass="55203">MYYLSTRNSAVRVLSSQAIATGISEDGGLFVPEKIPELTLEEIGSLGKMSYRERAFLVLSKFLTDFSEDEIYYCVDGAYSSGSFDTENIMELVRLGEQGYMLELWHGPTCAFKDMALQILPYLLTSSVKKLGVDKKVVILVATSGDTGKAALEGFKDVPGTSIMVFYPAEGVSSMQKLQMTTQDGENVFVCAIEGNFDDAQTGVKKIFVDRSVGEILSENGMMFSSANSINWGRLVPQIIYYVSSYAELVKRGDISLGERINICVPTGNFGNILAAYYAKKMGVPVNKLICASNSNNVLTDFINTGVYDRNRQFYTTISPSMDILISSNLERLIYILSGMNDEYVKELYASLSKTGRFEVSDEIKSLLKAEFDCGFCSDRETMMAIRSVYEKHSYTMDTHTAVAQRVYEDYLKRTGDRTKTVIASTASPYKFSSSVLKALGKNVEGLDEFGLTCELESVCGMPVPKALSELRSKSVRFSGSIQKEDMEKAVLGFLGINK</sequence>
<dbReference type="InterPro" id="IPR037158">
    <property type="entry name" value="Thr_synth_N_sf"/>
</dbReference>
<feature type="modified residue" description="N6-(pyridoxal phosphate)lysine" evidence="5">
    <location>
        <position position="113"/>
    </location>
</feature>
<dbReference type="Gene3D" id="3.40.50.1100">
    <property type="match status" value="2"/>
</dbReference>
<gene>
    <name evidence="8" type="ORF">IAD28_06740</name>
</gene>
<evidence type="ECO:0000256" key="2">
    <source>
        <dbReference type="ARBA" id="ARBA00005517"/>
    </source>
</evidence>
<name>A0A9D1T531_9FIRM</name>
<dbReference type="NCBIfam" id="TIGR00260">
    <property type="entry name" value="thrC"/>
    <property type="match status" value="1"/>
</dbReference>
<protein>
    <recommendedName>
        <fullName evidence="4">Threonine synthase</fullName>
        <ecNumber evidence="4">4.2.3.1</ecNumber>
    </recommendedName>
</protein>
<keyword evidence="8" id="KW-0456">Lyase</keyword>
<dbReference type="Gene3D" id="3.90.1380.10">
    <property type="entry name" value="Threonine synthase, N-terminal domain"/>
    <property type="match status" value="1"/>
</dbReference>
<evidence type="ECO:0000256" key="5">
    <source>
        <dbReference type="PIRSR" id="PIRSR604450-51"/>
    </source>
</evidence>
<dbReference type="SUPFAM" id="SSF53686">
    <property type="entry name" value="Tryptophan synthase beta subunit-like PLP-dependent enzymes"/>
    <property type="match status" value="1"/>
</dbReference>
<evidence type="ECO:0000313" key="8">
    <source>
        <dbReference type="EMBL" id="HIV11369.1"/>
    </source>
</evidence>